<name>A0ABN9XDK3_9DINO</name>
<dbReference type="PROSITE" id="PS50181">
    <property type="entry name" value="FBOX"/>
    <property type="match status" value="1"/>
</dbReference>
<evidence type="ECO:0000259" key="1">
    <source>
        <dbReference type="PROSITE" id="PS50181"/>
    </source>
</evidence>
<protein>
    <recommendedName>
        <fullName evidence="1">F-box domain-containing protein</fullName>
    </recommendedName>
</protein>
<evidence type="ECO:0000313" key="2">
    <source>
        <dbReference type="EMBL" id="CAK0897577.1"/>
    </source>
</evidence>
<feature type="domain" description="F-box" evidence="1">
    <location>
        <begin position="1"/>
        <end position="48"/>
    </location>
</feature>
<accession>A0ABN9XDK3</accession>
<comment type="caution">
    <text evidence="2">The sequence shown here is derived from an EMBL/GenBank/DDBJ whole genome shotgun (WGS) entry which is preliminary data.</text>
</comment>
<dbReference type="EMBL" id="CAUYUJ010020356">
    <property type="protein sequence ID" value="CAK0897577.1"/>
    <property type="molecule type" value="Genomic_DNA"/>
</dbReference>
<organism evidence="2 3">
    <name type="scientific">Prorocentrum cordatum</name>
    <dbReference type="NCBI Taxonomy" id="2364126"/>
    <lineage>
        <taxon>Eukaryota</taxon>
        <taxon>Sar</taxon>
        <taxon>Alveolata</taxon>
        <taxon>Dinophyceae</taxon>
        <taxon>Prorocentrales</taxon>
        <taxon>Prorocentraceae</taxon>
        <taxon>Prorocentrum</taxon>
    </lineage>
</organism>
<reference evidence="2" key="1">
    <citation type="submission" date="2023-10" db="EMBL/GenBank/DDBJ databases">
        <authorList>
            <person name="Chen Y."/>
            <person name="Shah S."/>
            <person name="Dougan E. K."/>
            <person name="Thang M."/>
            <person name="Chan C."/>
        </authorList>
    </citation>
    <scope>NUCLEOTIDE SEQUENCE [LARGE SCALE GENOMIC DNA]</scope>
</reference>
<evidence type="ECO:0000313" key="3">
    <source>
        <dbReference type="Proteomes" id="UP001189429"/>
    </source>
</evidence>
<gene>
    <name evidence="2" type="ORF">PCOR1329_LOCUS75723</name>
</gene>
<dbReference type="InterPro" id="IPR001810">
    <property type="entry name" value="F-box_dom"/>
</dbReference>
<dbReference type="InterPro" id="IPR036047">
    <property type="entry name" value="F-box-like_dom_sf"/>
</dbReference>
<proteinExistence type="predicted"/>
<dbReference type="SUPFAM" id="SSF81383">
    <property type="entry name" value="F-box domain"/>
    <property type="match status" value="1"/>
</dbReference>
<dbReference type="Proteomes" id="UP001189429">
    <property type="component" value="Unassembled WGS sequence"/>
</dbReference>
<sequence>MGSLARLPPEALQRCLLHLRATELAPSLGACSRVLRRACQQPELWRRELEVRFPDGAGAALADGAAADGGSQRGGSFRGALVAELRAHHAGERGRQAGEARRCQEAVFSLQAPVFCALPVQEIVVAVAGDGFQCRRLAPGIGTSLLFEPLMPA</sequence>
<keyword evidence="3" id="KW-1185">Reference proteome</keyword>